<sequence length="213" mass="24384">MNLADMRRNYTRNGLSEESAEADPFAQFRVWFEQALQAELAEPNAMTLGTAGADGQPNLRTVLLKAYDAKGFVFYTNYTSAKATEIAENPQVCLLFTWLDLERQIKIQGRAEKISAAESLRYFASRPFGSRLGAWVSHQSRIISSRKLLEMKLEEVKRKFAGGEIPLPSFWGGYRVKPIRFEFWQGRENRLHDRLQYSPSGDGDNWKIERLAP</sequence>
<protein>
    <recommendedName>
        <fullName evidence="5">Pyridoxamine 5'-phosphate oxidase</fullName>
        <ecNumber evidence="5">1.4.3.5</ecNumber>
    </recommendedName>
</protein>
<comment type="caution">
    <text evidence="10">The sequence shown here is derived from an EMBL/GenBank/DDBJ whole genome shotgun (WGS) entry which is preliminary data.</text>
</comment>
<evidence type="ECO:0000259" key="9">
    <source>
        <dbReference type="Pfam" id="PF10590"/>
    </source>
</evidence>
<feature type="binding site" evidence="7">
    <location>
        <begin position="75"/>
        <end position="76"/>
    </location>
    <ligand>
        <name>FMN</name>
        <dbReference type="ChEBI" id="CHEBI:58210"/>
    </ligand>
</feature>
<dbReference type="RefSeq" id="WP_185675272.1">
    <property type="nucleotide sequence ID" value="NZ_JACHVB010000021.1"/>
</dbReference>
<feature type="domain" description="Pyridoxamine 5'-phosphate oxidase N-terminal" evidence="8">
    <location>
        <begin position="33"/>
        <end position="157"/>
    </location>
</feature>
<evidence type="ECO:0000256" key="2">
    <source>
        <dbReference type="ARBA" id="ARBA00022630"/>
    </source>
</evidence>
<keyword evidence="2" id="KW-0285">Flavoprotein</keyword>
<keyword evidence="3 7" id="KW-0288">FMN</keyword>
<feature type="binding site" evidence="6">
    <location>
        <position position="122"/>
    </location>
    <ligand>
        <name>substrate</name>
    </ligand>
</feature>
<dbReference type="NCBIfam" id="TIGR00558">
    <property type="entry name" value="pdxH"/>
    <property type="match status" value="1"/>
</dbReference>
<evidence type="ECO:0000313" key="11">
    <source>
        <dbReference type="Proteomes" id="UP000546464"/>
    </source>
</evidence>
<keyword evidence="11" id="KW-1185">Reference proteome</keyword>
<feature type="binding site" evidence="7">
    <location>
        <position position="194"/>
    </location>
    <ligand>
        <name>FMN</name>
        <dbReference type="ChEBI" id="CHEBI:58210"/>
    </ligand>
</feature>
<feature type="binding site" evidence="7">
    <location>
        <begin position="60"/>
        <end position="65"/>
    </location>
    <ligand>
        <name>FMN</name>
        <dbReference type="ChEBI" id="CHEBI:58210"/>
    </ligand>
</feature>
<feature type="binding site" evidence="7">
    <location>
        <position position="82"/>
    </location>
    <ligand>
        <name>FMN</name>
        <dbReference type="ChEBI" id="CHEBI:58210"/>
    </ligand>
</feature>
<dbReference type="InterPro" id="IPR012349">
    <property type="entry name" value="Split_barrel_FMN-bd"/>
</dbReference>
<dbReference type="InterPro" id="IPR019740">
    <property type="entry name" value="Pyridox_Oxase_CS"/>
</dbReference>
<dbReference type="GO" id="GO:0008615">
    <property type="term" value="P:pyridoxine biosynthetic process"/>
    <property type="evidence" value="ECO:0007669"/>
    <property type="project" value="UniProtKB-UniRule"/>
</dbReference>
<feature type="binding site" evidence="7">
    <location>
        <begin position="139"/>
        <end position="140"/>
    </location>
    <ligand>
        <name>FMN</name>
        <dbReference type="ChEBI" id="CHEBI:58210"/>
    </ligand>
</feature>
<dbReference type="GO" id="GO:0004733">
    <property type="term" value="F:pyridoxamine phosphate oxidase activity"/>
    <property type="evidence" value="ECO:0007669"/>
    <property type="project" value="UniProtKB-UniRule"/>
</dbReference>
<keyword evidence="4 10" id="KW-0560">Oxidoreductase</keyword>
<dbReference type="PANTHER" id="PTHR10851:SF0">
    <property type="entry name" value="PYRIDOXINE-5'-PHOSPHATE OXIDASE"/>
    <property type="match status" value="1"/>
</dbReference>
<dbReference type="PIRSF" id="PIRSF000190">
    <property type="entry name" value="Pyd_amn-ph_oxd"/>
    <property type="match status" value="1"/>
</dbReference>
<comment type="cofactor">
    <cofactor evidence="7">
        <name>FMN</name>
        <dbReference type="ChEBI" id="CHEBI:58210"/>
    </cofactor>
    <text evidence="7">Binds 1 FMN per subunit.</text>
</comment>
<feature type="binding site" evidence="7">
    <location>
        <position position="104"/>
    </location>
    <ligand>
        <name>FMN</name>
        <dbReference type="ChEBI" id="CHEBI:58210"/>
    </ligand>
</feature>
<dbReference type="Gene3D" id="2.30.110.10">
    <property type="entry name" value="Electron Transport, Fmn-binding Protein, Chain A"/>
    <property type="match status" value="1"/>
</dbReference>
<dbReference type="PANTHER" id="PTHR10851">
    <property type="entry name" value="PYRIDOXINE-5-PHOSPHATE OXIDASE"/>
    <property type="match status" value="1"/>
</dbReference>
<feature type="binding site" evidence="6">
    <location>
        <begin position="190"/>
        <end position="192"/>
    </location>
    <ligand>
        <name>substrate</name>
    </ligand>
</feature>
<dbReference type="HAMAP" id="MF_01629">
    <property type="entry name" value="PdxH"/>
    <property type="match status" value="1"/>
</dbReference>
<dbReference type="SUPFAM" id="SSF50475">
    <property type="entry name" value="FMN-binding split barrel"/>
    <property type="match status" value="1"/>
</dbReference>
<dbReference type="NCBIfam" id="NF004231">
    <property type="entry name" value="PRK05679.1"/>
    <property type="match status" value="1"/>
</dbReference>
<dbReference type="InterPro" id="IPR019576">
    <property type="entry name" value="Pyridoxamine_oxidase_dimer_C"/>
</dbReference>
<dbReference type="EMBL" id="JACHVB010000021">
    <property type="protein sequence ID" value="MBC2594284.1"/>
    <property type="molecule type" value="Genomic_DNA"/>
</dbReference>
<proteinExistence type="inferred from homology"/>
<feature type="binding site" evidence="6">
    <location>
        <position position="130"/>
    </location>
    <ligand>
        <name>substrate</name>
    </ligand>
</feature>
<dbReference type="InterPro" id="IPR011576">
    <property type="entry name" value="Pyridox_Oxase_N"/>
</dbReference>
<dbReference type="PROSITE" id="PS01064">
    <property type="entry name" value="PYRIDOX_OXIDASE"/>
    <property type="match status" value="1"/>
</dbReference>
<feature type="binding site" evidence="6">
    <location>
        <position position="126"/>
    </location>
    <ligand>
        <name>substrate</name>
    </ligand>
</feature>
<evidence type="ECO:0000256" key="5">
    <source>
        <dbReference type="NCBIfam" id="TIGR00558"/>
    </source>
</evidence>
<feature type="binding site" evidence="6">
    <location>
        <begin position="7"/>
        <end position="10"/>
    </location>
    <ligand>
        <name>substrate</name>
    </ligand>
</feature>
<dbReference type="Pfam" id="PF10590">
    <property type="entry name" value="PNP_phzG_C"/>
    <property type="match status" value="1"/>
</dbReference>
<evidence type="ECO:0000313" key="10">
    <source>
        <dbReference type="EMBL" id="MBC2594284.1"/>
    </source>
</evidence>
<name>A0A842HFI6_9BACT</name>
<evidence type="ECO:0000256" key="6">
    <source>
        <dbReference type="PIRSR" id="PIRSR000190-1"/>
    </source>
</evidence>
<feature type="binding site" evidence="6">
    <location>
        <position position="65"/>
    </location>
    <ligand>
        <name>substrate</name>
    </ligand>
</feature>
<evidence type="ECO:0000259" key="8">
    <source>
        <dbReference type="Pfam" id="PF01243"/>
    </source>
</evidence>
<feature type="domain" description="Pyridoxine 5'-phosphate oxidase dimerisation C-terminal" evidence="9">
    <location>
        <begin position="171"/>
        <end position="213"/>
    </location>
</feature>
<dbReference type="EC" id="1.4.3.5" evidence="5"/>
<evidence type="ECO:0000256" key="3">
    <source>
        <dbReference type="ARBA" id="ARBA00022643"/>
    </source>
</evidence>
<comment type="similarity">
    <text evidence="1">Belongs to the pyridoxamine 5'-phosphate oxidase family.</text>
</comment>
<dbReference type="Pfam" id="PF01243">
    <property type="entry name" value="PNPOx_N"/>
    <property type="match status" value="1"/>
</dbReference>
<feature type="binding site" evidence="7">
    <location>
        <position position="184"/>
    </location>
    <ligand>
        <name>FMN</name>
        <dbReference type="ChEBI" id="CHEBI:58210"/>
    </ligand>
</feature>
<dbReference type="AlphaFoldDB" id="A0A842HFI6"/>
<reference evidence="10 11" key="1">
    <citation type="submission" date="2020-07" db="EMBL/GenBank/DDBJ databases">
        <authorList>
            <person name="Feng X."/>
        </authorList>
    </citation>
    <scope>NUCLEOTIDE SEQUENCE [LARGE SCALE GENOMIC DNA]</scope>
    <source>
        <strain evidence="10 11">JCM31066</strain>
    </source>
</reference>
<organism evidence="10 11">
    <name type="scientific">Ruficoccus amylovorans</name>
    <dbReference type="NCBI Taxonomy" id="1804625"/>
    <lineage>
        <taxon>Bacteria</taxon>
        <taxon>Pseudomonadati</taxon>
        <taxon>Verrucomicrobiota</taxon>
        <taxon>Opitutia</taxon>
        <taxon>Puniceicoccales</taxon>
        <taxon>Cerasicoccaceae</taxon>
        <taxon>Ruficoccus</taxon>
    </lineage>
</organism>
<dbReference type="Proteomes" id="UP000546464">
    <property type="component" value="Unassembled WGS sequence"/>
</dbReference>
<evidence type="ECO:0000256" key="7">
    <source>
        <dbReference type="PIRSR" id="PIRSR000190-2"/>
    </source>
</evidence>
<gene>
    <name evidence="10" type="primary">pdxH</name>
    <name evidence="10" type="ORF">H5P28_08420</name>
</gene>
<evidence type="ECO:0000256" key="1">
    <source>
        <dbReference type="ARBA" id="ARBA00007301"/>
    </source>
</evidence>
<dbReference type="InterPro" id="IPR000659">
    <property type="entry name" value="Pyridox_Oxase"/>
</dbReference>
<evidence type="ECO:0000256" key="4">
    <source>
        <dbReference type="ARBA" id="ARBA00023002"/>
    </source>
</evidence>
<accession>A0A842HFI6</accession>
<dbReference type="GO" id="GO:0010181">
    <property type="term" value="F:FMN binding"/>
    <property type="evidence" value="ECO:0007669"/>
    <property type="project" value="UniProtKB-UniRule"/>
</dbReference>